<dbReference type="PROSITE" id="PS51257">
    <property type="entry name" value="PROKAR_LIPOPROTEIN"/>
    <property type="match status" value="1"/>
</dbReference>
<comment type="caution">
    <text evidence="2">The sequence shown here is derived from an EMBL/GenBank/DDBJ whole genome shotgun (WGS) entry which is preliminary data.</text>
</comment>
<dbReference type="OrthoDB" id="826619at2"/>
<accession>A0A3E1EYD9</accession>
<keyword evidence="1" id="KW-0732">Signal</keyword>
<dbReference type="Proteomes" id="UP000257127">
    <property type="component" value="Unassembled WGS sequence"/>
</dbReference>
<name>A0A3E1EYD9_9FLAO</name>
<feature type="chain" id="PRO_5017653744" evidence="1">
    <location>
        <begin position="20"/>
        <end position="134"/>
    </location>
</feature>
<dbReference type="PANTHER" id="PTHR37833">
    <property type="entry name" value="LIPOPROTEIN-RELATED"/>
    <property type="match status" value="1"/>
</dbReference>
<organism evidence="2 3">
    <name type="scientific">Brumimicrobium aurantiacum</name>
    <dbReference type="NCBI Taxonomy" id="1737063"/>
    <lineage>
        <taxon>Bacteria</taxon>
        <taxon>Pseudomonadati</taxon>
        <taxon>Bacteroidota</taxon>
        <taxon>Flavobacteriia</taxon>
        <taxon>Flavobacteriales</taxon>
        <taxon>Crocinitomicaceae</taxon>
        <taxon>Brumimicrobium</taxon>
    </lineage>
</organism>
<dbReference type="InterPro" id="IPR013783">
    <property type="entry name" value="Ig-like_fold"/>
</dbReference>
<sequence>MRMMKNAFLISVLSFVLFACGEEKTEAQVGQYTTIEVEEVYNAGSVAKGEIIEAKIEVKNTGDYPLMIANVSASCACTVSEFDEDAIQPGETTTVVATVDTDKTGKGRINKPISISANTRPSRTVISIQATVLD</sequence>
<dbReference type="AlphaFoldDB" id="A0A3E1EYD9"/>
<gene>
    <name evidence="2" type="ORF">DXU93_06045</name>
</gene>
<reference evidence="2 3" key="1">
    <citation type="submission" date="2018-08" db="EMBL/GenBank/DDBJ databases">
        <title>The draft genome squence of Brumimicrobium sp. N62.</title>
        <authorList>
            <person name="Du Z.-J."/>
            <person name="Luo H.-R."/>
        </authorList>
    </citation>
    <scope>NUCLEOTIDE SEQUENCE [LARGE SCALE GENOMIC DNA]</scope>
    <source>
        <strain evidence="2 3">N62</strain>
    </source>
</reference>
<dbReference type="EMBL" id="QURB01000003">
    <property type="protein sequence ID" value="RFC54547.1"/>
    <property type="molecule type" value="Genomic_DNA"/>
</dbReference>
<proteinExistence type="predicted"/>
<evidence type="ECO:0000256" key="1">
    <source>
        <dbReference type="SAM" id="SignalP"/>
    </source>
</evidence>
<keyword evidence="3" id="KW-1185">Reference proteome</keyword>
<evidence type="ECO:0000313" key="3">
    <source>
        <dbReference type="Proteomes" id="UP000257127"/>
    </source>
</evidence>
<dbReference type="InterPro" id="IPR011467">
    <property type="entry name" value="DUF1573"/>
</dbReference>
<feature type="signal peptide" evidence="1">
    <location>
        <begin position="1"/>
        <end position="19"/>
    </location>
</feature>
<evidence type="ECO:0000313" key="2">
    <source>
        <dbReference type="EMBL" id="RFC54547.1"/>
    </source>
</evidence>
<dbReference type="Gene3D" id="2.60.40.10">
    <property type="entry name" value="Immunoglobulins"/>
    <property type="match status" value="1"/>
</dbReference>
<dbReference type="PANTHER" id="PTHR37833:SF1">
    <property type="entry name" value="SIGNAL PEPTIDE PROTEIN"/>
    <property type="match status" value="1"/>
</dbReference>
<protein>
    <submittedName>
        <fullName evidence="2">DUF1573 domain-containing protein</fullName>
    </submittedName>
</protein>
<dbReference type="Pfam" id="PF07610">
    <property type="entry name" value="DUF1573"/>
    <property type="match status" value="1"/>
</dbReference>